<dbReference type="AlphaFoldDB" id="A0A9P3G4Y1"/>
<evidence type="ECO:0000313" key="4">
    <source>
        <dbReference type="Proteomes" id="UP000703269"/>
    </source>
</evidence>
<dbReference type="Gene3D" id="3.40.50.10190">
    <property type="entry name" value="BRCT domain"/>
    <property type="match status" value="1"/>
</dbReference>
<reference evidence="3 4" key="1">
    <citation type="submission" date="2021-08" db="EMBL/GenBank/DDBJ databases">
        <title>Draft Genome Sequence of Phanerochaete sordida strain YK-624.</title>
        <authorList>
            <person name="Mori T."/>
            <person name="Dohra H."/>
            <person name="Suzuki T."/>
            <person name="Kawagishi H."/>
            <person name="Hirai H."/>
        </authorList>
    </citation>
    <scope>NUCLEOTIDE SEQUENCE [LARGE SCALE GENOMIC DNA]</scope>
    <source>
        <strain evidence="3 4">YK-624</strain>
    </source>
</reference>
<dbReference type="OrthoDB" id="3267102at2759"/>
<comment type="caution">
    <text evidence="3">The sequence shown here is derived from an EMBL/GenBank/DDBJ whole genome shotgun (WGS) entry which is preliminary data.</text>
</comment>
<gene>
    <name evidence="3" type="ORF">PsYK624_037280</name>
</gene>
<feature type="compositionally biased region" description="Low complexity" evidence="1">
    <location>
        <begin position="108"/>
        <end position="127"/>
    </location>
</feature>
<dbReference type="Pfam" id="PF16589">
    <property type="entry name" value="BRCT_2"/>
    <property type="match status" value="1"/>
</dbReference>
<organism evidence="3 4">
    <name type="scientific">Phanerochaete sordida</name>
    <dbReference type="NCBI Taxonomy" id="48140"/>
    <lineage>
        <taxon>Eukaryota</taxon>
        <taxon>Fungi</taxon>
        <taxon>Dikarya</taxon>
        <taxon>Basidiomycota</taxon>
        <taxon>Agaricomycotina</taxon>
        <taxon>Agaricomycetes</taxon>
        <taxon>Polyporales</taxon>
        <taxon>Phanerochaetaceae</taxon>
        <taxon>Phanerochaete</taxon>
    </lineage>
</organism>
<evidence type="ECO:0000259" key="2">
    <source>
        <dbReference type="PROSITE" id="PS50172"/>
    </source>
</evidence>
<protein>
    <submittedName>
        <fullName evidence="3">BRCT domain-containing protein</fullName>
    </submittedName>
</protein>
<dbReference type="EMBL" id="BPQB01000007">
    <property type="protein sequence ID" value="GJE87645.1"/>
    <property type="molecule type" value="Genomic_DNA"/>
</dbReference>
<feature type="compositionally biased region" description="Basic and acidic residues" evidence="1">
    <location>
        <begin position="579"/>
        <end position="589"/>
    </location>
</feature>
<accession>A0A9P3G4Y1</accession>
<dbReference type="Proteomes" id="UP000703269">
    <property type="component" value="Unassembled WGS sequence"/>
</dbReference>
<feature type="region of interest" description="Disordered" evidence="1">
    <location>
        <begin position="283"/>
        <end position="347"/>
    </location>
</feature>
<dbReference type="SUPFAM" id="SSF52113">
    <property type="entry name" value="BRCT domain"/>
    <property type="match status" value="1"/>
</dbReference>
<dbReference type="InterPro" id="IPR036420">
    <property type="entry name" value="BRCT_dom_sf"/>
</dbReference>
<feature type="compositionally biased region" description="Basic and acidic residues" evidence="1">
    <location>
        <begin position="296"/>
        <end position="308"/>
    </location>
</feature>
<feature type="compositionally biased region" description="Acidic residues" evidence="1">
    <location>
        <begin position="475"/>
        <end position="500"/>
    </location>
</feature>
<sequence>MSDDDAIFVAEDGSPLRVFVEATDIPDRAARLIKKLKKGGAEIRIAPRDADIIIVGEDVDIRRRTVNASRHKIVLDYKWVQASLKREAAYLEKDNWGHYRVFPEEQNGGPTPATDTTSTFTSGSAFAQSQPMSGHIPNGFPPPNLQLTQEQLTALAQQLGLVPPMQPAPYSQPWATDPANLLSGPTMLVPVQLQQRILDHMLNLVPGNALSWSYARLVAQFTAQQAPGNITLPGLPSLAHANHATLSALTQPHVQPVVPVYNSLPGQPPVFQQGSSNHVLTQAVRPSDSASATVPVKRERQIKDEGSSRHKKHKKRNDEDEDESSARNTPEQPQSNRTPARRTSIRPVFVDRKGKAIPFWVQYARWRSQYVPDIQKYGGKIVGDIADADYAVIFSQQNGSWDYLRTAIKVDATAVKPSYITACIEKGKLVKSSRYSFEGTELRDDDGNKFVAKLANLRTSKHTQHKKVSRTIDSSSDEEDEEEEEEEVEEVEEEEESEDEVVPKTRKSSIRFTHQELAEGQDYLEELFVKDPNMSNEAVYEALERKLPRHTAAAWELKVGGDNGYVGRARKRAITRAAVEQKPDEDPRASEPPPTASQVQTSVEPQPAVPTAPEQTLEATLFHDDLVAITKVFVNLVNGPYTDKSDEEVFAILSDQVACKTAPSWQDFYTRNSSAVEDLVRGFSENAQ</sequence>
<proteinExistence type="predicted"/>
<name>A0A9P3G4Y1_9APHY</name>
<feature type="region of interest" description="Disordered" evidence="1">
    <location>
        <begin position="576"/>
        <end position="613"/>
    </location>
</feature>
<keyword evidence="4" id="KW-1185">Reference proteome</keyword>
<evidence type="ECO:0000313" key="3">
    <source>
        <dbReference type="EMBL" id="GJE87645.1"/>
    </source>
</evidence>
<feature type="region of interest" description="Disordered" evidence="1">
    <location>
        <begin position="464"/>
        <end position="507"/>
    </location>
</feature>
<feature type="region of interest" description="Disordered" evidence="1">
    <location>
        <begin position="104"/>
        <end position="127"/>
    </location>
</feature>
<evidence type="ECO:0000256" key="1">
    <source>
        <dbReference type="SAM" id="MobiDB-lite"/>
    </source>
</evidence>
<feature type="domain" description="BRCT" evidence="2">
    <location>
        <begin position="374"/>
        <end position="437"/>
    </location>
</feature>
<dbReference type="PROSITE" id="PS50172">
    <property type="entry name" value="BRCT"/>
    <property type="match status" value="1"/>
</dbReference>
<dbReference type="InterPro" id="IPR001357">
    <property type="entry name" value="BRCT_dom"/>
</dbReference>
<feature type="compositionally biased region" description="Polar residues" evidence="1">
    <location>
        <begin position="326"/>
        <end position="338"/>
    </location>
</feature>